<reference evidence="6" key="2">
    <citation type="submission" date="2021-04" db="EMBL/GenBank/DDBJ databases">
        <authorList>
            <person name="Gilroy R."/>
        </authorList>
    </citation>
    <scope>NUCLEOTIDE SEQUENCE</scope>
    <source>
        <strain evidence="6">ChiGjej1B1-98</strain>
    </source>
</reference>
<comment type="cofactor">
    <cofactor evidence="1 4">
        <name>thiamine diphosphate</name>
        <dbReference type="ChEBI" id="CHEBI:58937"/>
    </cofactor>
</comment>
<dbReference type="EMBL" id="DXDC01000100">
    <property type="protein sequence ID" value="HIY65293.1"/>
    <property type="molecule type" value="Genomic_DNA"/>
</dbReference>
<dbReference type="GO" id="GO:0009083">
    <property type="term" value="P:branched-chain amino acid catabolic process"/>
    <property type="evidence" value="ECO:0007669"/>
    <property type="project" value="TreeGrafter"/>
</dbReference>
<evidence type="ECO:0000259" key="5">
    <source>
        <dbReference type="Pfam" id="PF00676"/>
    </source>
</evidence>
<accession>A0A9D1YTZ5</accession>
<comment type="function">
    <text evidence="4">The branched-chain alpha-keto dehydrogenase complex catalyzes the overall conversion of alpha-keto acids to acyl-CoA and CO(2). It contains multiple copies of three enzymatic components: branched-chain alpha-keto acid decarboxylase (E1), lipoamide acyltransferase (E2) and lipoamide dehydrogenase (E3).</text>
</comment>
<evidence type="ECO:0000256" key="1">
    <source>
        <dbReference type="ARBA" id="ARBA00001964"/>
    </source>
</evidence>
<dbReference type="EC" id="1.2.4.4" evidence="4"/>
<comment type="caution">
    <text evidence="6">The sequence shown here is derived from an EMBL/GenBank/DDBJ whole genome shotgun (WGS) entry which is preliminary data.</text>
</comment>
<keyword evidence="6" id="KW-0670">Pyruvate</keyword>
<dbReference type="InterPro" id="IPR029061">
    <property type="entry name" value="THDP-binding"/>
</dbReference>
<evidence type="ECO:0000256" key="2">
    <source>
        <dbReference type="ARBA" id="ARBA00023002"/>
    </source>
</evidence>
<dbReference type="InterPro" id="IPR050771">
    <property type="entry name" value="Alpha-ketoacid_DH_E1_comp"/>
</dbReference>
<reference evidence="6" key="1">
    <citation type="journal article" date="2021" name="PeerJ">
        <title>Extensive microbial diversity within the chicken gut microbiome revealed by metagenomics and culture.</title>
        <authorList>
            <person name="Gilroy R."/>
            <person name="Ravi A."/>
            <person name="Getino M."/>
            <person name="Pursley I."/>
            <person name="Horton D.L."/>
            <person name="Alikhan N.F."/>
            <person name="Baker D."/>
            <person name="Gharbi K."/>
            <person name="Hall N."/>
            <person name="Watson M."/>
            <person name="Adriaenssens E.M."/>
            <person name="Foster-Nyarko E."/>
            <person name="Jarju S."/>
            <person name="Secka A."/>
            <person name="Antonio M."/>
            <person name="Oren A."/>
            <person name="Chaudhuri R.R."/>
            <person name="La Ragione R."/>
            <person name="Hildebrand F."/>
            <person name="Pallen M.J."/>
        </authorList>
    </citation>
    <scope>NUCLEOTIDE SEQUENCE</scope>
    <source>
        <strain evidence="6">ChiGjej1B1-98</strain>
    </source>
</reference>
<evidence type="ECO:0000313" key="7">
    <source>
        <dbReference type="Proteomes" id="UP000824005"/>
    </source>
</evidence>
<dbReference type="Pfam" id="PF00676">
    <property type="entry name" value="E1_dh"/>
    <property type="match status" value="1"/>
</dbReference>
<dbReference type="GO" id="GO:0003863">
    <property type="term" value="F:branched-chain 2-oxo acid dehydrogenase activity"/>
    <property type="evidence" value="ECO:0007669"/>
    <property type="project" value="UniProtKB-EC"/>
</dbReference>
<dbReference type="InterPro" id="IPR001017">
    <property type="entry name" value="DH_E1"/>
</dbReference>
<dbReference type="Proteomes" id="UP000824005">
    <property type="component" value="Unassembled WGS sequence"/>
</dbReference>
<proteinExistence type="inferred from homology"/>
<organism evidence="6 7">
    <name type="scientific">Candidatus Agrococcus pullicola</name>
    <dbReference type="NCBI Taxonomy" id="2838429"/>
    <lineage>
        <taxon>Bacteria</taxon>
        <taxon>Bacillati</taxon>
        <taxon>Actinomycetota</taxon>
        <taxon>Actinomycetes</taxon>
        <taxon>Micrococcales</taxon>
        <taxon>Microbacteriaceae</taxon>
        <taxon>Agrococcus</taxon>
    </lineage>
</organism>
<evidence type="ECO:0000256" key="4">
    <source>
        <dbReference type="RuleBase" id="RU365014"/>
    </source>
</evidence>
<dbReference type="GO" id="GO:0000287">
    <property type="term" value="F:magnesium ion binding"/>
    <property type="evidence" value="ECO:0007669"/>
    <property type="project" value="UniProtKB-ARBA"/>
</dbReference>
<evidence type="ECO:0000256" key="3">
    <source>
        <dbReference type="ARBA" id="ARBA00023052"/>
    </source>
</evidence>
<keyword evidence="2 4" id="KW-0560">Oxidoreductase</keyword>
<evidence type="ECO:0000313" key="6">
    <source>
        <dbReference type="EMBL" id="HIY65293.1"/>
    </source>
</evidence>
<comment type="similarity">
    <text evidence="4">Belongs to the BCKDHA family.</text>
</comment>
<name>A0A9D1YTZ5_9MICO</name>
<feature type="domain" description="Dehydrogenase E1 component" evidence="5">
    <location>
        <begin position="54"/>
        <end position="337"/>
    </location>
</feature>
<comment type="catalytic activity">
    <reaction evidence="4">
        <text>N(6)-[(R)-lipoyl]-L-lysyl-[protein] + 3-methyl-2-oxobutanoate + H(+) = N(6)-[(R)-S(8)-2-methylpropanoyldihydrolipoyl]-L-lysyl-[protein] + CO2</text>
        <dbReference type="Rhea" id="RHEA:13457"/>
        <dbReference type="Rhea" id="RHEA-COMP:10474"/>
        <dbReference type="Rhea" id="RHEA-COMP:10497"/>
        <dbReference type="ChEBI" id="CHEBI:11851"/>
        <dbReference type="ChEBI" id="CHEBI:15378"/>
        <dbReference type="ChEBI" id="CHEBI:16526"/>
        <dbReference type="ChEBI" id="CHEBI:83099"/>
        <dbReference type="ChEBI" id="CHEBI:83142"/>
        <dbReference type="EC" id="1.2.4.4"/>
    </reaction>
</comment>
<dbReference type="AlphaFoldDB" id="A0A9D1YTZ5"/>
<dbReference type="CDD" id="cd02000">
    <property type="entry name" value="TPP_E1_PDC_ADC_BCADC"/>
    <property type="match status" value="1"/>
</dbReference>
<protein>
    <recommendedName>
        <fullName evidence="4">2-oxoisovalerate dehydrogenase subunit alpha</fullName>
        <ecNumber evidence="4">1.2.4.4</ecNumber>
    </recommendedName>
    <alternativeName>
        <fullName evidence="4">Branched-chain alpha-keto acid dehydrogenase E1 component alpha chain</fullName>
    </alternativeName>
</protein>
<dbReference type="SUPFAM" id="SSF52518">
    <property type="entry name" value="Thiamin diphosphate-binding fold (THDP-binding)"/>
    <property type="match status" value="1"/>
</dbReference>
<sequence length="374" mass="41053">MSIIDSTTRTAQIDGLHDPLSVLSPEGTRHSNDVLDPYLADVGDQELSDLYVDMTIVRRFDQEAFAMTRQGELALWPPLLGQEAAQVGAVRALRDSDWVFGSYREHTAPLLRGADLAQWMRVWKTQTYAGWQPHELHVAPSQIIIGSQALHATGYAMAAKMRGNDDVAMACFGDGATSQGDVNEALVFSSTYSAPTIFLCQNNGYAISEPVEVQAKYPLAQRAAGFNIPALRVDGNDILAMLAATRVATERARAGDGPTFIEAITYRMGPHTTTDDPKRYRREREVEDWKERDPLLRVERYLESRGSSVEGLREEAKVQSDRVAKDMRAGARAAQASPSDAMFEHVYASGSDRVTQQRKQHAALLGSLKGGAAA</sequence>
<dbReference type="PANTHER" id="PTHR43380">
    <property type="entry name" value="2-OXOISOVALERATE DEHYDROGENASE SUBUNIT ALPHA, MITOCHONDRIAL"/>
    <property type="match status" value="1"/>
</dbReference>
<dbReference type="PANTHER" id="PTHR43380:SF1">
    <property type="entry name" value="2-OXOISOVALERATE DEHYDROGENASE SUBUNIT ALPHA, MITOCHONDRIAL"/>
    <property type="match status" value="1"/>
</dbReference>
<gene>
    <name evidence="6" type="ORF">H9830_03320</name>
</gene>
<keyword evidence="3 4" id="KW-0786">Thiamine pyrophosphate</keyword>
<dbReference type="Gene3D" id="3.40.50.970">
    <property type="match status" value="1"/>
</dbReference>